<dbReference type="OrthoDB" id="378521at2157"/>
<dbReference type="AlphaFoldDB" id="G7WLG9"/>
<dbReference type="STRING" id="1110509.Mhar_0901"/>
<dbReference type="HOGENOM" id="CLU_175324_2_1_2"/>
<sequence length="72" mass="8017">MTETTVESIFGSKAGLVWDALNENGPSTITEIMKATSLRREDVYGALGWLGRENKIAVEMRGRARVFSLQAW</sequence>
<organism evidence="1 2">
    <name type="scientific">Methanothrix harundinacea (strain 6Ac)</name>
    <name type="common">Methanosaeta harundinacea</name>
    <dbReference type="NCBI Taxonomy" id="1110509"/>
    <lineage>
        <taxon>Archaea</taxon>
        <taxon>Methanobacteriati</taxon>
        <taxon>Methanobacteriota</taxon>
        <taxon>Stenosarchaea group</taxon>
        <taxon>Methanomicrobia</taxon>
        <taxon>Methanotrichales</taxon>
        <taxon>Methanotrichaceae</taxon>
        <taxon>Methanothrix</taxon>
    </lineage>
</organism>
<dbReference type="GeneID" id="12510070"/>
<dbReference type="Proteomes" id="UP000005877">
    <property type="component" value="Chromosome"/>
</dbReference>
<dbReference type="Pfam" id="PF10771">
    <property type="entry name" value="DUF2582"/>
    <property type="match status" value="1"/>
</dbReference>
<gene>
    <name evidence="1" type="ordered locus">Mhar_0901</name>
</gene>
<dbReference type="InterPro" id="IPR036388">
    <property type="entry name" value="WH-like_DNA-bd_sf"/>
</dbReference>
<evidence type="ECO:0000313" key="1">
    <source>
        <dbReference type="EMBL" id="AET64272.1"/>
    </source>
</evidence>
<dbReference type="EMBL" id="CP003117">
    <property type="protein sequence ID" value="AET64272.1"/>
    <property type="molecule type" value="Genomic_DNA"/>
</dbReference>
<dbReference type="KEGG" id="mhi:Mhar_0901"/>
<dbReference type="InterPro" id="IPR019707">
    <property type="entry name" value="DUF2582"/>
</dbReference>
<name>G7WLG9_METH6</name>
<accession>G7WLG9</accession>
<dbReference type="Gene3D" id="1.10.10.10">
    <property type="entry name" value="Winged helix-like DNA-binding domain superfamily/Winged helix DNA-binding domain"/>
    <property type="match status" value="1"/>
</dbReference>
<keyword evidence="2" id="KW-1185">Reference proteome</keyword>
<evidence type="ECO:0000313" key="2">
    <source>
        <dbReference type="Proteomes" id="UP000005877"/>
    </source>
</evidence>
<dbReference type="PATRIC" id="fig|1110509.7.peg.1006"/>
<reference evidence="1 2" key="1">
    <citation type="journal article" date="2012" name="PLoS ONE">
        <title>The genome characteristics and predicted function of methyl-group oxidation pathway in the obligate aceticlastic methanogens, Methanosaeta spp.</title>
        <authorList>
            <person name="Zhu J."/>
            <person name="Zheng H."/>
            <person name="Ai G."/>
            <person name="Zhang G."/>
            <person name="Liu D."/>
            <person name="Liu X."/>
            <person name="Dong X."/>
        </authorList>
    </citation>
    <scope>NUCLEOTIDE SEQUENCE [LARGE SCALE GENOMIC DNA]</scope>
    <source>
        <strain evidence="1 2">6Ac</strain>
    </source>
</reference>
<proteinExistence type="predicted"/>
<protein>
    <submittedName>
        <fullName evidence="1">Uncharacterized protein</fullName>
    </submittedName>
</protein>
<dbReference type="RefSeq" id="WP_014586457.1">
    <property type="nucleotide sequence ID" value="NC_017527.1"/>
</dbReference>